<evidence type="ECO:0000259" key="2">
    <source>
        <dbReference type="Pfam" id="PF07007"/>
    </source>
</evidence>
<feature type="domain" description="Lysozyme inhibitor LprI-like N-terminal" evidence="2">
    <location>
        <begin position="42"/>
        <end position="117"/>
    </location>
</feature>
<dbReference type="Gene3D" id="1.20.1270.180">
    <property type="match status" value="1"/>
</dbReference>
<dbReference type="AlphaFoldDB" id="A0A1C4GXC8"/>
<accession>A0A1C4GXC8</accession>
<evidence type="ECO:0000313" key="4">
    <source>
        <dbReference type="Proteomes" id="UP000243661"/>
    </source>
</evidence>
<name>A0A1C4GXC8_9GAMM</name>
<dbReference type="EMBL" id="FMBK01000012">
    <property type="protein sequence ID" value="SCC72839.1"/>
    <property type="molecule type" value="Genomic_DNA"/>
</dbReference>
<dbReference type="OrthoDB" id="6699881at2"/>
<dbReference type="RefSeq" id="WP_092720761.1">
    <property type="nucleotide sequence ID" value="NZ_FMBK01000012.1"/>
</dbReference>
<feature type="signal peptide" evidence="1">
    <location>
        <begin position="1"/>
        <end position="18"/>
    </location>
</feature>
<keyword evidence="1" id="KW-0732">Signal</keyword>
<reference evidence="3 4" key="1">
    <citation type="submission" date="2016-08" db="EMBL/GenBank/DDBJ databases">
        <authorList>
            <person name="Seilhamer J.J."/>
        </authorList>
    </citation>
    <scope>NUCLEOTIDE SEQUENCE [LARGE SCALE GENOMIC DNA]</scope>
    <source>
        <strain evidence="3 4">ANC 4874</strain>
    </source>
</reference>
<organism evidence="3 4">
    <name type="scientific">Acinetobacter albensis</name>
    <dbReference type="NCBI Taxonomy" id="1673609"/>
    <lineage>
        <taxon>Bacteria</taxon>
        <taxon>Pseudomonadati</taxon>
        <taxon>Pseudomonadota</taxon>
        <taxon>Gammaproteobacteria</taxon>
        <taxon>Moraxellales</taxon>
        <taxon>Moraxellaceae</taxon>
        <taxon>Acinetobacter</taxon>
    </lineage>
</organism>
<protein>
    <submittedName>
        <fullName evidence="3">Uncharacterized conserved protein YecT, DUF1311 family</fullName>
    </submittedName>
</protein>
<dbReference type="Proteomes" id="UP000243661">
    <property type="component" value="Unassembled WGS sequence"/>
</dbReference>
<dbReference type="InterPro" id="IPR009739">
    <property type="entry name" value="LprI-like_N"/>
</dbReference>
<feature type="chain" id="PRO_5008692798" evidence="1">
    <location>
        <begin position="19"/>
        <end position="127"/>
    </location>
</feature>
<evidence type="ECO:0000313" key="3">
    <source>
        <dbReference type="EMBL" id="SCC72839.1"/>
    </source>
</evidence>
<sequence>MHFLSAIILTVGSLSAMAVEAQSGASQEYNQCLNTSYGQSKIIITCIDKELKIQEKLLKKYYKSNLENNASHQKNLEQQHQLWLNRMKQQCHFGVTSSFIEIKQKKCLLEMTKERVYYYEMKQMGYK</sequence>
<gene>
    <name evidence="3" type="ORF">GA0116959_112112</name>
</gene>
<evidence type="ECO:0000256" key="1">
    <source>
        <dbReference type="SAM" id="SignalP"/>
    </source>
</evidence>
<proteinExistence type="predicted"/>
<dbReference type="Pfam" id="PF07007">
    <property type="entry name" value="LprI"/>
    <property type="match status" value="1"/>
</dbReference>